<dbReference type="EMBL" id="CAJNIZ010004446">
    <property type="protein sequence ID" value="CAE7232734.1"/>
    <property type="molecule type" value="Genomic_DNA"/>
</dbReference>
<dbReference type="Gene3D" id="3.40.50.20">
    <property type="match status" value="1"/>
</dbReference>
<protein>
    <submittedName>
        <fullName evidence="1">Uncharacterized protein</fullName>
    </submittedName>
</protein>
<sequence length="76" mass="8170">MLLKGATLQDGRPISVFQTGWADIHVHASTYSSSGICVEICRLAASATMPGLQVGRRITIQPDFVLVRNEASLSNL</sequence>
<keyword evidence="2" id="KW-1185">Reference proteome</keyword>
<comment type="caution">
    <text evidence="1">The sequence shown here is derived from an EMBL/GenBank/DDBJ whole genome shotgun (WGS) entry which is preliminary data.</text>
</comment>
<name>A0A812KZA5_SYMPI</name>
<feature type="non-terminal residue" evidence="1">
    <location>
        <position position="1"/>
    </location>
</feature>
<gene>
    <name evidence="1" type="ORF">SPIL2461_LOCUS3627</name>
</gene>
<organism evidence="1 2">
    <name type="scientific">Symbiodinium pilosum</name>
    <name type="common">Dinoflagellate</name>
    <dbReference type="NCBI Taxonomy" id="2952"/>
    <lineage>
        <taxon>Eukaryota</taxon>
        <taxon>Sar</taxon>
        <taxon>Alveolata</taxon>
        <taxon>Dinophyceae</taxon>
        <taxon>Suessiales</taxon>
        <taxon>Symbiodiniaceae</taxon>
        <taxon>Symbiodinium</taxon>
    </lineage>
</organism>
<feature type="non-terminal residue" evidence="1">
    <location>
        <position position="76"/>
    </location>
</feature>
<dbReference type="Proteomes" id="UP000649617">
    <property type="component" value="Unassembled WGS sequence"/>
</dbReference>
<reference evidence="1" key="1">
    <citation type="submission" date="2021-02" db="EMBL/GenBank/DDBJ databases">
        <authorList>
            <person name="Dougan E. K."/>
            <person name="Rhodes N."/>
            <person name="Thang M."/>
            <person name="Chan C."/>
        </authorList>
    </citation>
    <scope>NUCLEOTIDE SEQUENCE</scope>
</reference>
<evidence type="ECO:0000313" key="1">
    <source>
        <dbReference type="EMBL" id="CAE7232734.1"/>
    </source>
</evidence>
<dbReference type="AlphaFoldDB" id="A0A812KZA5"/>
<evidence type="ECO:0000313" key="2">
    <source>
        <dbReference type="Proteomes" id="UP000649617"/>
    </source>
</evidence>
<accession>A0A812KZA5</accession>
<proteinExistence type="predicted"/>